<gene>
    <name evidence="3" type="primary">BGLU13</name>
    <name evidence="3" type="ORF">CR513_07278</name>
</gene>
<evidence type="ECO:0000313" key="3">
    <source>
        <dbReference type="EMBL" id="RDY08487.1"/>
    </source>
</evidence>
<keyword evidence="4" id="KW-1185">Reference proteome</keyword>
<proteinExistence type="inferred from homology"/>
<dbReference type="GO" id="GO:0005975">
    <property type="term" value="P:carbohydrate metabolic process"/>
    <property type="evidence" value="ECO:0007669"/>
    <property type="project" value="InterPro"/>
</dbReference>
<dbReference type="Gene3D" id="3.20.20.80">
    <property type="entry name" value="Glycosidases"/>
    <property type="match status" value="1"/>
</dbReference>
<dbReference type="InterPro" id="IPR017853">
    <property type="entry name" value="GH"/>
</dbReference>
<name>A0A371I0B6_MUCPR</name>
<evidence type="ECO:0000256" key="2">
    <source>
        <dbReference type="RuleBase" id="RU003690"/>
    </source>
</evidence>
<dbReference type="PANTHER" id="PTHR10353:SF237">
    <property type="entry name" value="BETA-GLUCOSIDASE 12-RELATED"/>
    <property type="match status" value="1"/>
</dbReference>
<dbReference type="SUPFAM" id="SSF51445">
    <property type="entry name" value="(Trans)glycosidases"/>
    <property type="match status" value="1"/>
</dbReference>
<dbReference type="Pfam" id="PF00232">
    <property type="entry name" value="Glyco_hydro_1"/>
    <property type="match status" value="1"/>
</dbReference>
<dbReference type="OrthoDB" id="65569at2759"/>
<dbReference type="GO" id="GO:0008422">
    <property type="term" value="F:beta-glucosidase activity"/>
    <property type="evidence" value="ECO:0007669"/>
    <property type="project" value="TreeGrafter"/>
</dbReference>
<reference evidence="3" key="1">
    <citation type="submission" date="2018-05" db="EMBL/GenBank/DDBJ databases">
        <title>Draft genome of Mucuna pruriens seed.</title>
        <authorList>
            <person name="Nnadi N.E."/>
            <person name="Vos R."/>
            <person name="Hasami M.H."/>
            <person name="Devisetty U.K."/>
            <person name="Aguiy J.C."/>
        </authorList>
    </citation>
    <scope>NUCLEOTIDE SEQUENCE [LARGE SCALE GENOMIC DNA]</scope>
    <source>
        <strain evidence="3">JCA_2017</strain>
    </source>
</reference>
<dbReference type="Proteomes" id="UP000257109">
    <property type="component" value="Unassembled WGS sequence"/>
</dbReference>
<dbReference type="STRING" id="157652.A0A371I0B6"/>
<evidence type="ECO:0000313" key="4">
    <source>
        <dbReference type="Proteomes" id="UP000257109"/>
    </source>
</evidence>
<evidence type="ECO:0000256" key="1">
    <source>
        <dbReference type="ARBA" id="ARBA00010838"/>
    </source>
</evidence>
<accession>A0A371I0B6</accession>
<comment type="similarity">
    <text evidence="1 2">Belongs to the glycosyl hydrolase 1 family.</text>
</comment>
<dbReference type="PRINTS" id="PR00131">
    <property type="entry name" value="GLHYDRLASE1"/>
</dbReference>
<dbReference type="InterPro" id="IPR001360">
    <property type="entry name" value="Glyco_hydro_1"/>
</dbReference>
<dbReference type="EMBL" id="QJKJ01001266">
    <property type="protein sequence ID" value="RDY08487.1"/>
    <property type="molecule type" value="Genomic_DNA"/>
</dbReference>
<dbReference type="PANTHER" id="PTHR10353">
    <property type="entry name" value="GLYCOSYL HYDROLASE"/>
    <property type="match status" value="1"/>
</dbReference>
<dbReference type="AlphaFoldDB" id="A0A371I0B6"/>
<comment type="caution">
    <text evidence="3">The sequence shown here is derived from an EMBL/GenBank/DDBJ whole genome shotgun (WGS) entry which is preliminary data.</text>
</comment>
<organism evidence="3 4">
    <name type="scientific">Mucuna pruriens</name>
    <name type="common">Velvet bean</name>
    <name type="synonym">Dolichos pruriens</name>
    <dbReference type="NCBI Taxonomy" id="157652"/>
    <lineage>
        <taxon>Eukaryota</taxon>
        <taxon>Viridiplantae</taxon>
        <taxon>Streptophyta</taxon>
        <taxon>Embryophyta</taxon>
        <taxon>Tracheophyta</taxon>
        <taxon>Spermatophyta</taxon>
        <taxon>Magnoliopsida</taxon>
        <taxon>eudicotyledons</taxon>
        <taxon>Gunneridae</taxon>
        <taxon>Pentapetalae</taxon>
        <taxon>rosids</taxon>
        <taxon>fabids</taxon>
        <taxon>Fabales</taxon>
        <taxon>Fabaceae</taxon>
        <taxon>Papilionoideae</taxon>
        <taxon>50 kb inversion clade</taxon>
        <taxon>NPAAA clade</taxon>
        <taxon>indigoferoid/millettioid clade</taxon>
        <taxon>Phaseoleae</taxon>
        <taxon>Mucuna</taxon>
    </lineage>
</organism>
<feature type="non-terminal residue" evidence="3">
    <location>
        <position position="1"/>
    </location>
</feature>
<protein>
    <submittedName>
        <fullName evidence="3">Beta-glucosidase 13</fullName>
    </submittedName>
</protein>
<sequence>MNVSDERDGIPIGPRAASEWIYLYPQGIEEVLLYFKNKFNNPIIYITENGYDDFNDGKVSLKDQERIDCHIQHLSYVHSAMLNGVDVRGYFAWSLLDNFEWSDGYTVRFGIVYVNYTDELKRYPKDSAKWFKEFLHQEFESQ</sequence>